<protein>
    <recommendedName>
        <fullName evidence="4">HTH araC/xylS-type domain-containing protein</fullName>
    </recommendedName>
</protein>
<comment type="caution">
    <text evidence="5">The sequence shown here is derived from an EMBL/GenBank/DDBJ whole genome shotgun (WGS) entry which is preliminary data.</text>
</comment>
<evidence type="ECO:0000256" key="2">
    <source>
        <dbReference type="ARBA" id="ARBA00023125"/>
    </source>
</evidence>
<evidence type="ECO:0000313" key="6">
    <source>
        <dbReference type="Proteomes" id="UP001156664"/>
    </source>
</evidence>
<keyword evidence="3" id="KW-0804">Transcription</keyword>
<dbReference type="PROSITE" id="PS01124">
    <property type="entry name" value="HTH_ARAC_FAMILY_2"/>
    <property type="match status" value="1"/>
</dbReference>
<feature type="domain" description="HTH araC/xylS-type" evidence="4">
    <location>
        <begin position="235"/>
        <end position="333"/>
    </location>
</feature>
<dbReference type="InterPro" id="IPR032687">
    <property type="entry name" value="AraC-type_N"/>
</dbReference>
<gene>
    <name evidence="5" type="ORF">GCM10007875_20360</name>
</gene>
<evidence type="ECO:0000259" key="4">
    <source>
        <dbReference type="PROSITE" id="PS01124"/>
    </source>
</evidence>
<dbReference type="InterPro" id="IPR009057">
    <property type="entry name" value="Homeodomain-like_sf"/>
</dbReference>
<dbReference type="InterPro" id="IPR018062">
    <property type="entry name" value="HTH_AraC-typ_CS"/>
</dbReference>
<dbReference type="Pfam" id="PF12833">
    <property type="entry name" value="HTH_18"/>
    <property type="match status" value="1"/>
</dbReference>
<dbReference type="PROSITE" id="PS00041">
    <property type="entry name" value="HTH_ARAC_FAMILY_1"/>
    <property type="match status" value="1"/>
</dbReference>
<proteinExistence type="predicted"/>
<organism evidence="5 6">
    <name type="scientific">Limnobacter litoralis</name>
    <dbReference type="NCBI Taxonomy" id="481366"/>
    <lineage>
        <taxon>Bacteria</taxon>
        <taxon>Pseudomonadati</taxon>
        <taxon>Pseudomonadota</taxon>
        <taxon>Betaproteobacteria</taxon>
        <taxon>Burkholderiales</taxon>
        <taxon>Burkholderiaceae</taxon>
        <taxon>Limnobacter</taxon>
    </lineage>
</organism>
<evidence type="ECO:0000313" key="5">
    <source>
        <dbReference type="EMBL" id="GLR26946.1"/>
    </source>
</evidence>
<dbReference type="RefSeq" id="WP_284281636.1">
    <property type="nucleotide sequence ID" value="NZ_BSOJ01000020.1"/>
</dbReference>
<dbReference type="PANTHER" id="PTHR47894">
    <property type="entry name" value="HTH-TYPE TRANSCRIPTIONAL REGULATOR GADX"/>
    <property type="match status" value="1"/>
</dbReference>
<dbReference type="InterPro" id="IPR018060">
    <property type="entry name" value="HTH_AraC"/>
</dbReference>
<dbReference type="Gene3D" id="1.10.10.60">
    <property type="entry name" value="Homeodomain-like"/>
    <property type="match status" value="1"/>
</dbReference>
<evidence type="ECO:0000256" key="1">
    <source>
        <dbReference type="ARBA" id="ARBA00023015"/>
    </source>
</evidence>
<dbReference type="PANTHER" id="PTHR47894:SF1">
    <property type="entry name" value="HTH-TYPE TRANSCRIPTIONAL REGULATOR VQSM"/>
    <property type="match status" value="1"/>
</dbReference>
<sequence>METINFQMLASLANAARACGINLNQVLQELGIDIDMTADPRKRMSLRWFSVLFQAIADKQPKQYFPLVLGHAFNFDGLPELATFVTSASTPRDAIKVFDWAPQLLHPALSFSTEEGPVYARLNILVQEGNGEFNDLPGFVESVAAAVLKFMRLISPMSTPLLSVEFKHSAQTAPDEYAQFFETPVHFDQAANCMVFDTNSLSQPLPGGIPSAHNKAEELIVNRLLKVSEPGVLSSRITRLLRSKVSLLSLPMEKIAMEMDMHPRKMQRQLQEEGTTYAHVLASVRMNMACEMLQKSVLDIETISSRLGYSDRRSFTHAFASWTGKTPREFRLAPSLKNSS</sequence>
<accession>A0ABQ5YU19</accession>
<dbReference type="Proteomes" id="UP001156664">
    <property type="component" value="Unassembled WGS sequence"/>
</dbReference>
<dbReference type="SUPFAM" id="SSF46689">
    <property type="entry name" value="Homeodomain-like"/>
    <property type="match status" value="1"/>
</dbReference>
<dbReference type="EMBL" id="BSOJ01000020">
    <property type="protein sequence ID" value="GLR26946.1"/>
    <property type="molecule type" value="Genomic_DNA"/>
</dbReference>
<name>A0ABQ5YU19_9BURK</name>
<keyword evidence="1" id="KW-0805">Transcription regulation</keyword>
<reference evidence="6" key="1">
    <citation type="journal article" date="2019" name="Int. J. Syst. Evol. Microbiol.">
        <title>The Global Catalogue of Microorganisms (GCM) 10K type strain sequencing project: providing services to taxonomists for standard genome sequencing and annotation.</title>
        <authorList>
            <consortium name="The Broad Institute Genomics Platform"/>
            <consortium name="The Broad Institute Genome Sequencing Center for Infectious Disease"/>
            <person name="Wu L."/>
            <person name="Ma J."/>
        </authorList>
    </citation>
    <scope>NUCLEOTIDE SEQUENCE [LARGE SCALE GENOMIC DNA]</scope>
    <source>
        <strain evidence="6">NBRC 105857</strain>
    </source>
</reference>
<keyword evidence="6" id="KW-1185">Reference proteome</keyword>
<dbReference type="SMART" id="SM00342">
    <property type="entry name" value="HTH_ARAC"/>
    <property type="match status" value="1"/>
</dbReference>
<keyword evidence="2" id="KW-0238">DNA-binding</keyword>
<evidence type="ECO:0000256" key="3">
    <source>
        <dbReference type="ARBA" id="ARBA00023163"/>
    </source>
</evidence>
<dbReference type="Pfam" id="PF12625">
    <property type="entry name" value="Arabinose_bd"/>
    <property type="match status" value="1"/>
</dbReference>